<organism evidence="2 3">
    <name type="scientific">Candidatus Segetimicrobium genomatis</name>
    <dbReference type="NCBI Taxonomy" id="2569760"/>
    <lineage>
        <taxon>Bacteria</taxon>
        <taxon>Bacillati</taxon>
        <taxon>Candidatus Sysuimicrobiota</taxon>
        <taxon>Candidatus Sysuimicrobiia</taxon>
        <taxon>Candidatus Sysuimicrobiales</taxon>
        <taxon>Candidatus Segetimicrobiaceae</taxon>
        <taxon>Candidatus Segetimicrobium</taxon>
    </lineage>
</organism>
<dbReference type="Proteomes" id="UP000318509">
    <property type="component" value="Unassembled WGS sequence"/>
</dbReference>
<accession>A0A537K369</accession>
<feature type="transmembrane region" description="Helical" evidence="1">
    <location>
        <begin position="40"/>
        <end position="62"/>
    </location>
</feature>
<evidence type="ECO:0000256" key="1">
    <source>
        <dbReference type="SAM" id="Phobius"/>
    </source>
</evidence>
<name>A0A537K369_9BACT</name>
<keyword evidence="1" id="KW-0812">Transmembrane</keyword>
<protein>
    <submittedName>
        <fullName evidence="2">Amino acid transport protein</fullName>
    </submittedName>
</protein>
<keyword evidence="1" id="KW-1133">Transmembrane helix</keyword>
<proteinExistence type="predicted"/>
<sequence length="64" mass="6984">MTLILGGVFSVIGMVAFWYGRKSKKNNPLIGGTVLMVFPYFVPNPVLMGLVGAATLVGMYLFRE</sequence>
<comment type="caution">
    <text evidence="2">The sequence shown here is derived from an EMBL/GenBank/DDBJ whole genome shotgun (WGS) entry which is preliminary data.</text>
</comment>
<evidence type="ECO:0000313" key="3">
    <source>
        <dbReference type="Proteomes" id="UP000318509"/>
    </source>
</evidence>
<reference evidence="2 3" key="1">
    <citation type="journal article" date="2019" name="Nat. Microbiol.">
        <title>Mediterranean grassland soil C-N compound turnover is dependent on rainfall and depth, and is mediated by genomically divergent microorganisms.</title>
        <authorList>
            <person name="Diamond S."/>
            <person name="Andeer P.F."/>
            <person name="Li Z."/>
            <person name="Crits-Christoph A."/>
            <person name="Burstein D."/>
            <person name="Anantharaman K."/>
            <person name="Lane K.R."/>
            <person name="Thomas B.C."/>
            <person name="Pan C."/>
            <person name="Northen T.R."/>
            <person name="Banfield J.F."/>
        </authorList>
    </citation>
    <scope>NUCLEOTIDE SEQUENCE [LARGE SCALE GENOMIC DNA]</scope>
    <source>
        <strain evidence="2">NP_3</strain>
    </source>
</reference>
<dbReference type="AlphaFoldDB" id="A0A537K369"/>
<keyword evidence="1" id="KW-0472">Membrane</keyword>
<dbReference type="EMBL" id="VBAK01000117">
    <property type="protein sequence ID" value="TMI89932.1"/>
    <property type="molecule type" value="Genomic_DNA"/>
</dbReference>
<gene>
    <name evidence="2" type="ORF">E6H00_08345</name>
</gene>
<evidence type="ECO:0000313" key="2">
    <source>
        <dbReference type="EMBL" id="TMI89932.1"/>
    </source>
</evidence>